<protein>
    <submittedName>
        <fullName evidence="2">Membrane protein containing DUF1614</fullName>
    </submittedName>
</protein>
<dbReference type="EMBL" id="AUZZ01007883">
    <property type="protein sequence ID" value="EQD40694.1"/>
    <property type="molecule type" value="Genomic_DNA"/>
</dbReference>
<dbReference type="AlphaFoldDB" id="T1AI79"/>
<feature type="transmembrane region" description="Helical" evidence="1">
    <location>
        <begin position="127"/>
        <end position="146"/>
    </location>
</feature>
<evidence type="ECO:0000313" key="2">
    <source>
        <dbReference type="EMBL" id="EQD40694.1"/>
    </source>
</evidence>
<accession>T1AI79</accession>
<feature type="transmembrane region" description="Helical" evidence="1">
    <location>
        <begin position="103"/>
        <end position="122"/>
    </location>
</feature>
<evidence type="ECO:0000256" key="1">
    <source>
        <dbReference type="SAM" id="Phobius"/>
    </source>
</evidence>
<dbReference type="Pfam" id="PF07758">
    <property type="entry name" value="DUF1614"/>
    <property type="match status" value="1"/>
</dbReference>
<keyword evidence="1" id="KW-0812">Transmembrane</keyword>
<reference evidence="2" key="1">
    <citation type="submission" date="2013-08" db="EMBL/GenBank/DDBJ databases">
        <authorList>
            <person name="Mendez C."/>
            <person name="Richter M."/>
            <person name="Ferrer M."/>
            <person name="Sanchez J."/>
        </authorList>
    </citation>
    <scope>NUCLEOTIDE SEQUENCE</scope>
</reference>
<feature type="transmembrane region" description="Helical" evidence="1">
    <location>
        <begin position="152"/>
        <end position="172"/>
    </location>
</feature>
<sequence length="184" mass="19777">MNAYIPPSAVQYFPVSLPFLLILAALLALMGVLVGLRLLRYASESMQVSEQALIMILGLSLLGSYINIPVARLPAHRIFTADEIRFFGITYVIPMIRETRGTIIAVNVGGAVIPVVLSLYLLVKHRLYALAAIATTCVAVVADWLAHPVPGFGIALPIFVPASVTAIIALALTRRRAAPLAYIS</sequence>
<reference evidence="2" key="2">
    <citation type="journal article" date="2014" name="ISME J.">
        <title>Microbial stratification in low pH oxic and suboxic macroscopic growths along an acid mine drainage.</title>
        <authorList>
            <person name="Mendez-Garcia C."/>
            <person name="Mesa V."/>
            <person name="Sprenger R.R."/>
            <person name="Richter M."/>
            <person name="Diez M.S."/>
            <person name="Solano J."/>
            <person name="Bargiela R."/>
            <person name="Golyshina O.V."/>
            <person name="Manteca A."/>
            <person name="Ramos J.L."/>
            <person name="Gallego J.R."/>
            <person name="Llorente I."/>
            <person name="Martins Dos Santos V.A."/>
            <person name="Jensen O.N."/>
            <person name="Pelaez A.I."/>
            <person name="Sanchez J."/>
            <person name="Ferrer M."/>
        </authorList>
    </citation>
    <scope>NUCLEOTIDE SEQUENCE</scope>
</reference>
<organism evidence="2">
    <name type="scientific">mine drainage metagenome</name>
    <dbReference type="NCBI Taxonomy" id="410659"/>
    <lineage>
        <taxon>unclassified sequences</taxon>
        <taxon>metagenomes</taxon>
        <taxon>ecological metagenomes</taxon>
    </lineage>
</organism>
<name>T1AI79_9ZZZZ</name>
<keyword evidence="1" id="KW-1133">Transmembrane helix</keyword>
<proteinExistence type="predicted"/>
<dbReference type="InterPro" id="IPR011672">
    <property type="entry name" value="DUF1614"/>
</dbReference>
<gene>
    <name evidence="2" type="ORF">B2A_10947</name>
</gene>
<comment type="caution">
    <text evidence="2">The sequence shown here is derived from an EMBL/GenBank/DDBJ whole genome shotgun (WGS) entry which is preliminary data.</text>
</comment>
<keyword evidence="1" id="KW-0472">Membrane</keyword>
<feature type="non-terminal residue" evidence="2">
    <location>
        <position position="184"/>
    </location>
</feature>
<feature type="transmembrane region" description="Helical" evidence="1">
    <location>
        <begin position="51"/>
        <end position="68"/>
    </location>
</feature>
<feature type="transmembrane region" description="Helical" evidence="1">
    <location>
        <begin position="12"/>
        <end position="39"/>
    </location>
</feature>